<keyword evidence="5 7" id="KW-0808">Transferase</keyword>
<keyword evidence="4 7" id="KW-0489">Methyltransferase</keyword>
<dbReference type="Gene3D" id="3.40.50.150">
    <property type="entry name" value="Vaccinia Virus protein VP39"/>
    <property type="match status" value="1"/>
</dbReference>
<keyword evidence="3" id="KW-0963">Cytoplasm</keyword>
<reference evidence="8" key="1">
    <citation type="submission" date="2022-07" db="EMBL/GenBank/DDBJ databases">
        <title>Phylogenomic reconstructions and comparative analyses of Kickxellomycotina fungi.</title>
        <authorList>
            <person name="Reynolds N.K."/>
            <person name="Stajich J.E."/>
            <person name="Barry K."/>
            <person name="Grigoriev I.V."/>
            <person name="Crous P."/>
            <person name="Smith M.E."/>
        </authorList>
    </citation>
    <scope>NUCLEOTIDE SEQUENCE</scope>
    <source>
        <strain evidence="8">RSA 567</strain>
    </source>
</reference>
<comment type="catalytic activity">
    <reaction evidence="7">
        <text>[protein]-L-isoaspartate + S-adenosyl-L-methionine = [protein]-L-isoaspartate alpha-methyl ester + S-adenosyl-L-homocysteine</text>
        <dbReference type="Rhea" id="RHEA:12705"/>
        <dbReference type="Rhea" id="RHEA-COMP:12143"/>
        <dbReference type="Rhea" id="RHEA-COMP:12144"/>
        <dbReference type="ChEBI" id="CHEBI:57856"/>
        <dbReference type="ChEBI" id="CHEBI:59789"/>
        <dbReference type="ChEBI" id="CHEBI:90596"/>
        <dbReference type="ChEBI" id="CHEBI:90598"/>
        <dbReference type="EC" id="2.1.1.77"/>
    </reaction>
</comment>
<dbReference type="GO" id="GO:0004719">
    <property type="term" value="F:protein-L-isoaspartate (D-aspartate) O-methyltransferase activity"/>
    <property type="evidence" value="ECO:0007669"/>
    <property type="project" value="UniProtKB-UniRule"/>
</dbReference>
<proteinExistence type="inferred from homology"/>
<dbReference type="InterPro" id="IPR029063">
    <property type="entry name" value="SAM-dependent_MTases_sf"/>
</dbReference>
<comment type="caution">
    <text evidence="8">The sequence shown here is derived from an EMBL/GenBank/DDBJ whole genome shotgun (WGS) entry which is preliminary data.</text>
</comment>
<keyword evidence="6 7" id="KW-0949">S-adenosyl-L-methionine</keyword>
<dbReference type="GO" id="GO:0032259">
    <property type="term" value="P:methylation"/>
    <property type="evidence" value="ECO:0007669"/>
    <property type="project" value="UniProtKB-KW"/>
</dbReference>
<dbReference type="PANTHER" id="PTHR11579">
    <property type="entry name" value="PROTEIN-L-ISOASPARTATE O-METHYLTRANSFERASE"/>
    <property type="match status" value="1"/>
</dbReference>
<dbReference type="Proteomes" id="UP001151582">
    <property type="component" value="Unassembled WGS sequence"/>
</dbReference>
<comment type="similarity">
    <text evidence="2 7">Belongs to the methyltransferase superfamily. L-isoaspartyl/D-aspartyl protein methyltransferase family.</text>
</comment>
<dbReference type="FunFam" id="3.40.50.150:FF:000027">
    <property type="entry name" value="Protein-L-isoaspartate O-methyltransferase"/>
    <property type="match status" value="1"/>
</dbReference>
<dbReference type="NCBIfam" id="TIGR00080">
    <property type="entry name" value="pimt"/>
    <property type="match status" value="1"/>
</dbReference>
<dbReference type="GO" id="GO:0005737">
    <property type="term" value="C:cytoplasm"/>
    <property type="evidence" value="ECO:0007669"/>
    <property type="project" value="UniProtKB-SubCell"/>
</dbReference>
<comment type="subcellular location">
    <subcellularLocation>
        <location evidence="1">Cytoplasm</location>
    </subcellularLocation>
</comment>
<dbReference type="PANTHER" id="PTHR11579:SF0">
    <property type="entry name" value="PROTEIN-L-ISOASPARTATE(D-ASPARTATE) O-METHYLTRANSFERASE"/>
    <property type="match status" value="1"/>
</dbReference>
<dbReference type="InterPro" id="IPR000682">
    <property type="entry name" value="PCMT"/>
</dbReference>
<dbReference type="OrthoDB" id="73890at2759"/>
<dbReference type="EC" id="2.1.1.77" evidence="7"/>
<accession>A0A9W8E7M2</accession>
<evidence type="ECO:0000256" key="3">
    <source>
        <dbReference type="ARBA" id="ARBA00022490"/>
    </source>
</evidence>
<dbReference type="SUPFAM" id="SSF53335">
    <property type="entry name" value="S-adenosyl-L-methionine-dependent methyltransferases"/>
    <property type="match status" value="1"/>
</dbReference>
<evidence type="ECO:0000313" key="9">
    <source>
        <dbReference type="Proteomes" id="UP001151582"/>
    </source>
</evidence>
<evidence type="ECO:0000256" key="4">
    <source>
        <dbReference type="ARBA" id="ARBA00022603"/>
    </source>
</evidence>
<dbReference type="PROSITE" id="PS01279">
    <property type="entry name" value="PCMT"/>
    <property type="match status" value="1"/>
</dbReference>
<evidence type="ECO:0000256" key="6">
    <source>
        <dbReference type="ARBA" id="ARBA00022691"/>
    </source>
</evidence>
<dbReference type="AlphaFoldDB" id="A0A9W8E7M2"/>
<protein>
    <recommendedName>
        <fullName evidence="7">Protein-L-isoaspartate O-methyltransferase</fullName>
        <ecNumber evidence="7">2.1.1.77</ecNumber>
    </recommendedName>
</protein>
<organism evidence="8 9">
    <name type="scientific">Dimargaris verticillata</name>
    <dbReference type="NCBI Taxonomy" id="2761393"/>
    <lineage>
        <taxon>Eukaryota</taxon>
        <taxon>Fungi</taxon>
        <taxon>Fungi incertae sedis</taxon>
        <taxon>Zoopagomycota</taxon>
        <taxon>Kickxellomycotina</taxon>
        <taxon>Dimargaritomycetes</taxon>
        <taxon>Dimargaritales</taxon>
        <taxon>Dimargaritaceae</taxon>
        <taxon>Dimargaris</taxon>
    </lineage>
</organism>
<sequence length="223" mass="24056">MAWRCTGKSNDELVSNLKASGIVKNPRVEQALRAVDRRFYCPEEPYIDSPGFIGSNATISAPHMHASALEHLEPYLQPGMHGLDVGSGSGYLAACMAELVGSQGTIVGIDHIDALVEASKHNLNRDKMSYLESGRVQLAVADGRQGYPFQAPYDCIHVGAACSERPNALINQLKAPGRMFAPVGSVFAQQIIQYDKAADGKVTETPLMEVRYVPLTDAAKQLG</sequence>
<evidence type="ECO:0000256" key="1">
    <source>
        <dbReference type="ARBA" id="ARBA00004496"/>
    </source>
</evidence>
<name>A0A9W8E7M2_9FUNG</name>
<dbReference type="EMBL" id="JANBQB010000449">
    <property type="protein sequence ID" value="KAJ1976256.1"/>
    <property type="molecule type" value="Genomic_DNA"/>
</dbReference>
<evidence type="ECO:0000256" key="2">
    <source>
        <dbReference type="ARBA" id="ARBA00005369"/>
    </source>
</evidence>
<evidence type="ECO:0000313" key="8">
    <source>
        <dbReference type="EMBL" id="KAJ1976256.1"/>
    </source>
</evidence>
<gene>
    <name evidence="8" type="ORF">H4R34_004048</name>
</gene>
<dbReference type="Pfam" id="PF01135">
    <property type="entry name" value="PCMT"/>
    <property type="match status" value="1"/>
</dbReference>
<evidence type="ECO:0000256" key="7">
    <source>
        <dbReference type="RuleBase" id="RU003802"/>
    </source>
</evidence>
<keyword evidence="9" id="KW-1185">Reference proteome</keyword>
<evidence type="ECO:0000256" key="5">
    <source>
        <dbReference type="ARBA" id="ARBA00022679"/>
    </source>
</evidence>